<name>A0A6C0JZC7_9ZZZZ</name>
<protein>
    <submittedName>
        <fullName evidence="2">Uncharacterized protein</fullName>
    </submittedName>
</protein>
<organism evidence="2">
    <name type="scientific">viral metagenome</name>
    <dbReference type="NCBI Taxonomy" id="1070528"/>
    <lineage>
        <taxon>unclassified sequences</taxon>
        <taxon>metagenomes</taxon>
        <taxon>organismal metagenomes</taxon>
    </lineage>
</organism>
<evidence type="ECO:0000313" key="2">
    <source>
        <dbReference type="EMBL" id="QHU09248.1"/>
    </source>
</evidence>
<accession>A0A6C0JZC7</accession>
<sequence length="300" mass="35091">MVGSSIERYTIQEIQIIENTCKRVQLNASVLSMIQMIYNEVCNTPHMNVVNKSKKTQSIHKSFKLTPMTTRNGIDVSIDNIRKLLNMFTDTTYDHLYPKLIHEVNVIQHEDYNLDDLDKLNNIMFDILSGVMAYSKLYAMLYSKLYHTYAFLHDTPSRRVALFKESILQIEYHNSTTDYNRFCKNNKDNLKRRTTGSFLVNLVPYGIVNIVEINMIILFIQDEILKRISIQNQTEFVDELTELVSILYLTGQKYIHISEECHELEYNIQHITSFKMKEYVSLSAKSIFQHMDMVDSINGV</sequence>
<keyword evidence="1" id="KW-1133">Transmembrane helix</keyword>
<dbReference type="AlphaFoldDB" id="A0A6C0JZC7"/>
<keyword evidence="1" id="KW-0812">Transmembrane</keyword>
<feature type="transmembrane region" description="Helical" evidence="1">
    <location>
        <begin position="198"/>
        <end position="220"/>
    </location>
</feature>
<reference evidence="2" key="1">
    <citation type="journal article" date="2020" name="Nature">
        <title>Giant virus diversity and host interactions through global metagenomics.</title>
        <authorList>
            <person name="Schulz F."/>
            <person name="Roux S."/>
            <person name="Paez-Espino D."/>
            <person name="Jungbluth S."/>
            <person name="Walsh D.A."/>
            <person name="Denef V.J."/>
            <person name="McMahon K.D."/>
            <person name="Konstantinidis K.T."/>
            <person name="Eloe-Fadrosh E.A."/>
            <person name="Kyrpides N.C."/>
            <person name="Woyke T."/>
        </authorList>
    </citation>
    <scope>NUCLEOTIDE SEQUENCE</scope>
    <source>
        <strain evidence="2">GVMAG-S-1074260-58</strain>
    </source>
</reference>
<dbReference type="EMBL" id="MN740706">
    <property type="protein sequence ID" value="QHU09248.1"/>
    <property type="molecule type" value="Genomic_DNA"/>
</dbReference>
<proteinExistence type="predicted"/>
<keyword evidence="1" id="KW-0472">Membrane</keyword>
<evidence type="ECO:0000256" key="1">
    <source>
        <dbReference type="SAM" id="Phobius"/>
    </source>
</evidence>